<feature type="region of interest" description="Disordered" evidence="7">
    <location>
        <begin position="340"/>
        <end position="393"/>
    </location>
</feature>
<evidence type="ECO:0000256" key="7">
    <source>
        <dbReference type="SAM" id="MobiDB-lite"/>
    </source>
</evidence>
<dbReference type="SUPFAM" id="SSF54277">
    <property type="entry name" value="CAD &amp; PB1 domains"/>
    <property type="match status" value="1"/>
</dbReference>
<evidence type="ECO:0000256" key="4">
    <source>
        <dbReference type="ARBA" id="ARBA00022771"/>
    </source>
</evidence>
<feature type="compositionally biased region" description="Basic and acidic residues" evidence="7">
    <location>
        <begin position="346"/>
        <end position="378"/>
    </location>
</feature>
<feature type="region of interest" description="Disordered" evidence="7">
    <location>
        <begin position="135"/>
        <end position="154"/>
    </location>
</feature>
<dbReference type="GO" id="GO:0007032">
    <property type="term" value="P:endosome organization"/>
    <property type="evidence" value="ECO:0007669"/>
    <property type="project" value="TreeGrafter"/>
</dbReference>
<dbReference type="Gene3D" id="3.10.20.90">
    <property type="entry name" value="Phosphatidylinositol 3-kinase Catalytic Subunit, Chain A, domain 1"/>
    <property type="match status" value="1"/>
</dbReference>
<dbReference type="GO" id="GO:0016235">
    <property type="term" value="C:aggresome"/>
    <property type="evidence" value="ECO:0007669"/>
    <property type="project" value="TreeGrafter"/>
</dbReference>
<dbReference type="GO" id="GO:0070530">
    <property type="term" value="F:K63-linked polyubiquitin modification-dependent protein binding"/>
    <property type="evidence" value="ECO:0007669"/>
    <property type="project" value="TreeGrafter"/>
</dbReference>
<evidence type="ECO:0000259" key="9">
    <source>
        <dbReference type="PROSITE" id="PS51745"/>
    </source>
</evidence>
<evidence type="ECO:0000256" key="1">
    <source>
        <dbReference type="ARBA" id="ARBA00004496"/>
    </source>
</evidence>
<dbReference type="AlphaFoldDB" id="A0A482X7W0"/>
<dbReference type="Gene3D" id="1.10.8.10">
    <property type="entry name" value="DNA helicase RuvA subunit, C-terminal domain"/>
    <property type="match status" value="1"/>
</dbReference>
<dbReference type="Gene3D" id="3.30.60.90">
    <property type="match status" value="1"/>
</dbReference>
<feature type="region of interest" description="Disordered" evidence="7">
    <location>
        <begin position="438"/>
        <end position="473"/>
    </location>
</feature>
<evidence type="ECO:0000256" key="2">
    <source>
        <dbReference type="ARBA" id="ARBA00022490"/>
    </source>
</evidence>
<dbReference type="InterPro" id="IPR033741">
    <property type="entry name" value="SQSTM_UBA"/>
</dbReference>
<feature type="compositionally biased region" description="Low complexity" evidence="7">
    <location>
        <begin position="518"/>
        <end position="537"/>
    </location>
</feature>
<dbReference type="STRING" id="195883.A0A482X7W0"/>
<dbReference type="GO" id="GO:0005080">
    <property type="term" value="F:protein kinase C binding"/>
    <property type="evidence" value="ECO:0007669"/>
    <property type="project" value="TreeGrafter"/>
</dbReference>
<dbReference type="Proteomes" id="UP000291343">
    <property type="component" value="Unassembled WGS sequence"/>
</dbReference>
<reference evidence="10 11" key="1">
    <citation type="journal article" date="2017" name="Gigascience">
        <title>Genome sequence of the small brown planthopper, Laodelphax striatellus.</title>
        <authorList>
            <person name="Zhu J."/>
            <person name="Jiang F."/>
            <person name="Wang X."/>
            <person name="Yang P."/>
            <person name="Bao Y."/>
            <person name="Zhao W."/>
            <person name="Wang W."/>
            <person name="Lu H."/>
            <person name="Wang Q."/>
            <person name="Cui N."/>
            <person name="Li J."/>
            <person name="Chen X."/>
            <person name="Luo L."/>
            <person name="Yu J."/>
            <person name="Kang L."/>
            <person name="Cui F."/>
        </authorList>
    </citation>
    <scope>NUCLEOTIDE SEQUENCE [LARGE SCALE GENOMIC DNA]</scope>
    <source>
        <strain evidence="10">Lst14</strain>
    </source>
</reference>
<dbReference type="GO" id="GO:0008270">
    <property type="term" value="F:zinc ion binding"/>
    <property type="evidence" value="ECO:0007669"/>
    <property type="project" value="UniProtKB-KW"/>
</dbReference>
<feature type="domain" description="PB1" evidence="9">
    <location>
        <begin position="3"/>
        <end position="94"/>
    </location>
</feature>
<evidence type="ECO:0000256" key="5">
    <source>
        <dbReference type="ARBA" id="ARBA00022833"/>
    </source>
</evidence>
<keyword evidence="4" id="KW-0863">Zinc-finger</keyword>
<comment type="caution">
    <text evidence="10">The sequence shown here is derived from an EMBL/GenBank/DDBJ whole genome shotgun (WGS) entry which is preliminary data.</text>
</comment>
<dbReference type="CDD" id="cd02340">
    <property type="entry name" value="ZZ_NBR1_like"/>
    <property type="match status" value="1"/>
</dbReference>
<dbReference type="SMART" id="SM00291">
    <property type="entry name" value="ZnF_ZZ"/>
    <property type="match status" value="1"/>
</dbReference>
<sequence>MESVSFKIYLEKGDGSSEIRRFCIDESSAGTFECIKQKIRQLYPSLQDAEFFIFWKDNENDKIAVNCDTEYIVAITTIREEVRDDIVRLYCSLADSSEVNNASAETSTETKKAAIRYTPEELKALNSPSVVTALNSRDANKDDEDADGSSGGEAAAAAKPTVTFAPGTLKGLQCGSCLKSLDGKLLFKCVTCPNYDLCASCVKQSHLEHVMIRIPSQQALMRSGIFVVDRLNKLARRRSHTSRFDFSALIVPLADNYKVTHFRKMKDAAAAEVVTATNCGAGAAAATFYAPNRKAAKRLATAAVKGGFAAHLHNISAASDGRYPISIIPTSHPHAAALRRSASFVADERRSRGGEERKSKGDEGDKEKQKEKEKEKERLKRSRSLRREGGERGAMAAAQSVLDYWLPPALSNTLAGTPAEDVMKGVTDFLAGINISCPSEQQKKPAPAGNTQPQEEAKKRKVPTPTVSVEPIPQMYRDLFKDVFKAQLEENGLEDQAKANAAAKPDSTTPDKKEDKASAAPAPQQQQISSSVQQPAATAPPRQDDNDGIRVRPIAAPRGADDPDVEDWMLVDPAAQGAIPRRPPPPQQQSVYPSTSEIPHLMSVREWSEAPPSVPVANAGQGEKARPTELQERVSAALNKMLAMGFTNEGGWLENLLNNHDGSIERVLEILLPTSVFGRVIA</sequence>
<dbReference type="GO" id="GO:0044753">
    <property type="term" value="C:amphisome"/>
    <property type="evidence" value="ECO:0007669"/>
    <property type="project" value="TreeGrafter"/>
</dbReference>
<dbReference type="InParanoid" id="A0A482X7W0"/>
<dbReference type="SUPFAM" id="SSF46934">
    <property type="entry name" value="UBA-like"/>
    <property type="match status" value="1"/>
</dbReference>
<dbReference type="EMBL" id="QKKF02015643">
    <property type="protein sequence ID" value="RZF42015.1"/>
    <property type="molecule type" value="Genomic_DNA"/>
</dbReference>
<dbReference type="InterPro" id="IPR009060">
    <property type="entry name" value="UBA-like_sf"/>
</dbReference>
<gene>
    <name evidence="10" type="ORF">LSTR_LSTR003520</name>
</gene>
<keyword evidence="6" id="KW-0539">Nucleus</keyword>
<dbReference type="FunFam" id="3.10.20.90:FF:000320">
    <property type="entry name" value="Predicted protein"/>
    <property type="match status" value="1"/>
</dbReference>
<evidence type="ECO:0000256" key="3">
    <source>
        <dbReference type="ARBA" id="ARBA00022723"/>
    </source>
</evidence>
<keyword evidence="5" id="KW-0862">Zinc</keyword>
<evidence type="ECO:0000259" key="8">
    <source>
        <dbReference type="PROSITE" id="PS50030"/>
    </source>
</evidence>
<dbReference type="InterPro" id="IPR015940">
    <property type="entry name" value="UBA"/>
</dbReference>
<evidence type="ECO:0008006" key="12">
    <source>
        <dbReference type="Google" id="ProtNLM"/>
    </source>
</evidence>
<proteinExistence type="predicted"/>
<accession>A0A482X7W0</accession>
<dbReference type="InterPro" id="IPR043145">
    <property type="entry name" value="Znf_ZZ_sf"/>
</dbReference>
<evidence type="ECO:0000313" key="10">
    <source>
        <dbReference type="EMBL" id="RZF42015.1"/>
    </source>
</evidence>
<dbReference type="InterPro" id="IPR052260">
    <property type="entry name" value="Autophagy_Rcpt_SigReg"/>
</dbReference>
<evidence type="ECO:0000256" key="6">
    <source>
        <dbReference type="ARBA" id="ARBA00023242"/>
    </source>
</evidence>
<dbReference type="OrthoDB" id="441278at2759"/>
<comment type="subcellular location">
    <subcellularLocation>
        <location evidence="1">Cytoplasm</location>
    </subcellularLocation>
</comment>
<dbReference type="GO" id="GO:0035973">
    <property type="term" value="P:aggrephagy"/>
    <property type="evidence" value="ECO:0007669"/>
    <property type="project" value="TreeGrafter"/>
</dbReference>
<feature type="domain" description="UBA" evidence="8">
    <location>
        <begin position="629"/>
        <end position="674"/>
    </location>
</feature>
<organism evidence="10 11">
    <name type="scientific">Laodelphax striatellus</name>
    <name type="common">Small brown planthopper</name>
    <name type="synonym">Delphax striatella</name>
    <dbReference type="NCBI Taxonomy" id="195883"/>
    <lineage>
        <taxon>Eukaryota</taxon>
        <taxon>Metazoa</taxon>
        <taxon>Ecdysozoa</taxon>
        <taxon>Arthropoda</taxon>
        <taxon>Hexapoda</taxon>
        <taxon>Insecta</taxon>
        <taxon>Pterygota</taxon>
        <taxon>Neoptera</taxon>
        <taxon>Paraneoptera</taxon>
        <taxon>Hemiptera</taxon>
        <taxon>Auchenorrhyncha</taxon>
        <taxon>Fulgoroidea</taxon>
        <taxon>Delphacidae</taxon>
        <taxon>Criomorphinae</taxon>
        <taxon>Laodelphax</taxon>
    </lineage>
</organism>
<dbReference type="SUPFAM" id="SSF57850">
    <property type="entry name" value="RING/U-box"/>
    <property type="match status" value="1"/>
</dbReference>
<name>A0A482X7W0_LAOST</name>
<keyword evidence="2" id="KW-0963">Cytoplasm</keyword>
<dbReference type="InterPro" id="IPR053793">
    <property type="entry name" value="PB1-like"/>
</dbReference>
<dbReference type="PANTHER" id="PTHR15090:SF0">
    <property type="entry name" value="SEQUESTOSOME-1"/>
    <property type="match status" value="1"/>
</dbReference>
<protein>
    <recommendedName>
        <fullName evidence="12">ZZ-type domain-containing protein</fullName>
    </recommendedName>
</protein>
<dbReference type="Pfam" id="PF16577">
    <property type="entry name" value="UBA_5"/>
    <property type="match status" value="1"/>
</dbReference>
<dbReference type="GO" id="GO:0000423">
    <property type="term" value="P:mitophagy"/>
    <property type="evidence" value="ECO:0007669"/>
    <property type="project" value="TreeGrafter"/>
</dbReference>
<keyword evidence="11" id="KW-1185">Reference proteome</keyword>
<dbReference type="SMR" id="A0A482X7W0"/>
<dbReference type="PANTHER" id="PTHR15090">
    <property type="entry name" value="SEQUESTOSOME 1-RELATED"/>
    <property type="match status" value="1"/>
</dbReference>
<feature type="region of interest" description="Disordered" evidence="7">
    <location>
        <begin position="491"/>
        <end position="566"/>
    </location>
</feature>
<dbReference type="PROSITE" id="PS50030">
    <property type="entry name" value="UBA"/>
    <property type="match status" value="1"/>
</dbReference>
<dbReference type="Pfam" id="PF00569">
    <property type="entry name" value="ZZ"/>
    <property type="match status" value="1"/>
</dbReference>
<evidence type="ECO:0000313" key="11">
    <source>
        <dbReference type="Proteomes" id="UP000291343"/>
    </source>
</evidence>
<keyword evidence="3" id="KW-0479">Metal-binding</keyword>
<dbReference type="PROSITE" id="PS51745">
    <property type="entry name" value="PB1"/>
    <property type="match status" value="1"/>
</dbReference>
<dbReference type="InterPro" id="IPR000433">
    <property type="entry name" value="Znf_ZZ"/>
</dbReference>